<dbReference type="Proteomes" id="UP000050331">
    <property type="component" value="Chromosome"/>
</dbReference>
<evidence type="ECO:0000313" key="3">
    <source>
        <dbReference type="Proteomes" id="UP000050331"/>
    </source>
</evidence>
<dbReference type="RefSeq" id="WP_068447061.1">
    <property type="nucleotide sequence ID" value="NZ_CP013862.1"/>
</dbReference>
<organism evidence="2 3">
    <name type="scientific">Lentibacillus amyloliquefaciens</name>
    <dbReference type="NCBI Taxonomy" id="1472767"/>
    <lineage>
        <taxon>Bacteria</taxon>
        <taxon>Bacillati</taxon>
        <taxon>Bacillota</taxon>
        <taxon>Bacilli</taxon>
        <taxon>Bacillales</taxon>
        <taxon>Bacillaceae</taxon>
        <taxon>Lentibacillus</taxon>
    </lineage>
</organism>
<dbReference type="AlphaFoldDB" id="A0A0U3WA76"/>
<proteinExistence type="predicted"/>
<name>A0A0U3WA76_9BACI</name>
<accession>A0A0U3WA76</accession>
<evidence type="ECO:0000313" key="2">
    <source>
        <dbReference type="EMBL" id="ALX50000.1"/>
    </source>
</evidence>
<evidence type="ECO:0000256" key="1">
    <source>
        <dbReference type="SAM" id="MobiDB-lite"/>
    </source>
</evidence>
<dbReference type="KEGG" id="lao:AOX59_16285"/>
<gene>
    <name evidence="2" type="ORF">AOX59_16285</name>
</gene>
<sequence length="89" mass="9437">MMINIDAGIKRNRHMMIFGCAENLLFTSAILLRQSSESVIRTNDAPIISSGDGTKTSGRGPESSESVIGTSDAPIKTSENATEPSDNPP</sequence>
<feature type="compositionally biased region" description="Polar residues" evidence="1">
    <location>
        <begin position="77"/>
        <end position="89"/>
    </location>
</feature>
<keyword evidence="3" id="KW-1185">Reference proteome</keyword>
<dbReference type="EMBL" id="CP013862">
    <property type="protein sequence ID" value="ALX50000.1"/>
    <property type="molecule type" value="Genomic_DNA"/>
</dbReference>
<feature type="region of interest" description="Disordered" evidence="1">
    <location>
        <begin position="41"/>
        <end position="89"/>
    </location>
</feature>
<feature type="compositionally biased region" description="Polar residues" evidence="1">
    <location>
        <begin position="51"/>
        <end position="69"/>
    </location>
</feature>
<protein>
    <submittedName>
        <fullName evidence="2">Uncharacterized protein</fullName>
    </submittedName>
</protein>
<reference evidence="2 3" key="1">
    <citation type="submission" date="2016-01" db="EMBL/GenBank/DDBJ databases">
        <title>Complete genome sequence of strain Lentibacillus amyloliquefaciens LAM0015T isolated from saline sediment.</title>
        <authorList>
            <person name="Wang J.-L."/>
            <person name="He M.-X."/>
        </authorList>
    </citation>
    <scope>NUCLEOTIDE SEQUENCE [LARGE SCALE GENOMIC DNA]</scope>
    <source>
        <strain evidence="2 3">LAM0015</strain>
    </source>
</reference>